<protein>
    <submittedName>
        <fullName evidence="8">RDD family protein</fullName>
    </submittedName>
</protein>
<comment type="caution">
    <text evidence="8">The sequence shown here is derived from an EMBL/GenBank/DDBJ whole genome shotgun (WGS) entry which is preliminary data.</text>
</comment>
<feature type="domain" description="RDD" evidence="7">
    <location>
        <begin position="21"/>
        <end position="149"/>
    </location>
</feature>
<feature type="transmembrane region" description="Helical" evidence="6">
    <location>
        <begin position="118"/>
        <end position="137"/>
    </location>
</feature>
<dbReference type="GO" id="GO:0005886">
    <property type="term" value="C:plasma membrane"/>
    <property type="evidence" value="ECO:0007669"/>
    <property type="project" value="UniProtKB-SubCell"/>
</dbReference>
<accession>A0A426QJF5</accession>
<reference evidence="8 9" key="1">
    <citation type="journal article" date="2010" name="Int. J. Syst. Evol. Microbiol.">
        <title>Thiohalobacter thiocyanaticus gen. nov., sp. nov., a moderately halophilic, sulfur-oxidizing gammaproteobacterium from hypersaline lakes, that utilizes thiocyanate.</title>
        <authorList>
            <person name="Sorokin D.Y."/>
            <person name="Kovaleva O.L."/>
            <person name="Tourova T.P."/>
            <person name="Muyzer G."/>
        </authorList>
    </citation>
    <scope>NUCLEOTIDE SEQUENCE [LARGE SCALE GENOMIC DNA]</scope>
    <source>
        <strain evidence="8 9">Hrh1</strain>
    </source>
</reference>
<organism evidence="8 9">
    <name type="scientific">Thiohalobacter thiocyanaticus</name>
    <dbReference type="NCBI Taxonomy" id="585455"/>
    <lineage>
        <taxon>Bacteria</taxon>
        <taxon>Pseudomonadati</taxon>
        <taxon>Pseudomonadota</taxon>
        <taxon>Gammaproteobacteria</taxon>
        <taxon>Thiohalobacterales</taxon>
        <taxon>Thiohalobacteraceae</taxon>
        <taxon>Thiohalobacter</taxon>
    </lineage>
</organism>
<evidence type="ECO:0000259" key="7">
    <source>
        <dbReference type="Pfam" id="PF06271"/>
    </source>
</evidence>
<gene>
    <name evidence="8" type="ORF">D6C00_07995</name>
</gene>
<dbReference type="InterPro" id="IPR051791">
    <property type="entry name" value="Pra-immunoreactive"/>
</dbReference>
<sequence length="172" mass="19117">MSQPQRRHRGPAPGLQAVTPARPLQRLGAFALDFLLVLFALGLGNWLGWLLGRSAEHGWMQQALVHPFLPLASALVLVLTILLFWIRLQGTPGALLMGIRLVDTQGGRPGARRALLRLLAYIPALAVGLLGILWMLWDRERRGWHDILSDTRLVQEDEATRSLARLMREAGA</sequence>
<evidence type="ECO:0000313" key="9">
    <source>
        <dbReference type="Proteomes" id="UP000287798"/>
    </source>
</evidence>
<evidence type="ECO:0000256" key="4">
    <source>
        <dbReference type="ARBA" id="ARBA00022989"/>
    </source>
</evidence>
<dbReference type="PANTHER" id="PTHR36115:SF6">
    <property type="entry name" value="PROLINE-RICH ANTIGEN HOMOLOG"/>
    <property type="match status" value="1"/>
</dbReference>
<dbReference type="InterPro" id="IPR010432">
    <property type="entry name" value="RDD"/>
</dbReference>
<dbReference type="Pfam" id="PF06271">
    <property type="entry name" value="RDD"/>
    <property type="match status" value="1"/>
</dbReference>
<keyword evidence="5 6" id="KW-0472">Membrane</keyword>
<dbReference type="Proteomes" id="UP000287798">
    <property type="component" value="Unassembled WGS sequence"/>
</dbReference>
<evidence type="ECO:0000256" key="6">
    <source>
        <dbReference type="SAM" id="Phobius"/>
    </source>
</evidence>
<evidence type="ECO:0000256" key="5">
    <source>
        <dbReference type="ARBA" id="ARBA00023136"/>
    </source>
</evidence>
<evidence type="ECO:0000313" key="8">
    <source>
        <dbReference type="EMBL" id="RRQ21893.1"/>
    </source>
</evidence>
<keyword evidence="2" id="KW-1003">Cell membrane</keyword>
<keyword evidence="3 6" id="KW-0812">Transmembrane</keyword>
<feature type="transmembrane region" description="Helical" evidence="6">
    <location>
        <begin position="68"/>
        <end position="88"/>
    </location>
</feature>
<proteinExistence type="predicted"/>
<evidence type="ECO:0000256" key="3">
    <source>
        <dbReference type="ARBA" id="ARBA00022692"/>
    </source>
</evidence>
<comment type="subcellular location">
    <subcellularLocation>
        <location evidence="1">Cell membrane</location>
        <topology evidence="1">Multi-pass membrane protein</topology>
    </subcellularLocation>
</comment>
<keyword evidence="4 6" id="KW-1133">Transmembrane helix</keyword>
<feature type="transmembrane region" description="Helical" evidence="6">
    <location>
        <begin position="27"/>
        <end position="48"/>
    </location>
</feature>
<evidence type="ECO:0000256" key="2">
    <source>
        <dbReference type="ARBA" id="ARBA00022475"/>
    </source>
</evidence>
<dbReference type="AlphaFoldDB" id="A0A426QJF5"/>
<evidence type="ECO:0000256" key="1">
    <source>
        <dbReference type="ARBA" id="ARBA00004651"/>
    </source>
</evidence>
<dbReference type="EMBL" id="QZMU01000001">
    <property type="protein sequence ID" value="RRQ21893.1"/>
    <property type="molecule type" value="Genomic_DNA"/>
</dbReference>
<dbReference type="PANTHER" id="PTHR36115">
    <property type="entry name" value="PROLINE-RICH ANTIGEN HOMOLOG-RELATED"/>
    <property type="match status" value="1"/>
</dbReference>
<name>A0A426QJF5_9GAMM</name>
<keyword evidence="9" id="KW-1185">Reference proteome</keyword>